<name>A0A2G7G6G3_9EURO</name>
<protein>
    <submittedName>
        <fullName evidence="2">Uncharacterized protein</fullName>
    </submittedName>
</protein>
<accession>A0A2G7G6G3</accession>
<feature type="region of interest" description="Disordered" evidence="1">
    <location>
        <begin position="60"/>
        <end position="90"/>
    </location>
</feature>
<comment type="caution">
    <text evidence="2">The sequence shown here is derived from an EMBL/GenBank/DDBJ whole genome shotgun (WGS) entry which is preliminary data.</text>
</comment>
<organism evidence="2 3">
    <name type="scientific">Aspergillus arachidicola</name>
    <dbReference type="NCBI Taxonomy" id="656916"/>
    <lineage>
        <taxon>Eukaryota</taxon>
        <taxon>Fungi</taxon>
        <taxon>Dikarya</taxon>
        <taxon>Ascomycota</taxon>
        <taxon>Pezizomycotina</taxon>
        <taxon>Eurotiomycetes</taxon>
        <taxon>Eurotiomycetidae</taxon>
        <taxon>Eurotiales</taxon>
        <taxon>Aspergillaceae</taxon>
        <taxon>Aspergillus</taxon>
        <taxon>Aspergillus subgen. Circumdati</taxon>
    </lineage>
</organism>
<dbReference type="AlphaFoldDB" id="A0A2G7G6G3"/>
<evidence type="ECO:0000256" key="1">
    <source>
        <dbReference type="SAM" id="MobiDB-lite"/>
    </source>
</evidence>
<proteinExistence type="predicted"/>
<gene>
    <name evidence="2" type="ORF">AARAC_010780</name>
</gene>
<dbReference type="EMBL" id="NEXV01000104">
    <property type="protein sequence ID" value="PIG88436.1"/>
    <property type="molecule type" value="Genomic_DNA"/>
</dbReference>
<sequence length="90" mass="9542">MGVRPTLSDTKPAIRGFIGKTISLPCLVPDVLLNVVNTLDTVSSIPAAVKNIRLVPHHIGQTESNSGDEQVGALDKALSERKPSNLQCPT</sequence>
<reference evidence="2 3" key="1">
    <citation type="submission" date="2017-05" db="EMBL/GenBank/DDBJ databases">
        <title>Genome sequence for an aflatoxigenic pathogen of Argentinian peanut, Aspergillus arachidicola.</title>
        <authorList>
            <person name="Moore G."/>
            <person name="Beltz S.B."/>
            <person name="Mack B.M."/>
        </authorList>
    </citation>
    <scope>NUCLEOTIDE SEQUENCE [LARGE SCALE GENOMIC DNA]</scope>
    <source>
        <strain evidence="2 3">CBS 117610</strain>
    </source>
</reference>
<keyword evidence="3" id="KW-1185">Reference proteome</keyword>
<dbReference type="Proteomes" id="UP000231358">
    <property type="component" value="Unassembled WGS sequence"/>
</dbReference>
<evidence type="ECO:0000313" key="2">
    <source>
        <dbReference type="EMBL" id="PIG88436.1"/>
    </source>
</evidence>
<evidence type="ECO:0000313" key="3">
    <source>
        <dbReference type="Proteomes" id="UP000231358"/>
    </source>
</evidence>